<reference evidence="2" key="1">
    <citation type="journal article" date="2014" name="Nat. Genet.">
        <title>Genome of the human hookworm Necator americanus.</title>
        <authorList>
            <person name="Tang Y.T."/>
            <person name="Gao X."/>
            <person name="Rosa B.A."/>
            <person name="Abubucker S."/>
            <person name="Hallsworth-Pepin K."/>
            <person name="Martin J."/>
            <person name="Tyagi R."/>
            <person name="Heizer E."/>
            <person name="Zhang X."/>
            <person name="Bhonagiri-Palsikar V."/>
            <person name="Minx P."/>
            <person name="Warren W.C."/>
            <person name="Wang Q."/>
            <person name="Zhan B."/>
            <person name="Hotez P.J."/>
            <person name="Sternberg P.W."/>
            <person name="Dougall A."/>
            <person name="Gaze S.T."/>
            <person name="Mulvenna J."/>
            <person name="Sotillo J."/>
            <person name="Ranganathan S."/>
            <person name="Rabelo E.M."/>
            <person name="Wilson R.K."/>
            <person name="Felgner P.L."/>
            <person name="Bethony J."/>
            <person name="Hawdon J.M."/>
            <person name="Gasser R.B."/>
            <person name="Loukas A."/>
            <person name="Mitreva M."/>
        </authorList>
    </citation>
    <scope>NUCLEOTIDE SEQUENCE [LARGE SCALE GENOMIC DNA]</scope>
</reference>
<accession>W2SLZ2</accession>
<evidence type="ECO:0000313" key="2">
    <source>
        <dbReference type="Proteomes" id="UP000053676"/>
    </source>
</evidence>
<proteinExistence type="predicted"/>
<name>W2SLZ2_NECAM</name>
<dbReference type="AlphaFoldDB" id="W2SLZ2"/>
<dbReference type="KEGG" id="nai:NECAME_14619"/>
<dbReference type="EMBL" id="KI668916">
    <property type="protein sequence ID" value="ETN70645.1"/>
    <property type="molecule type" value="Genomic_DNA"/>
</dbReference>
<organism evidence="1 2">
    <name type="scientific">Necator americanus</name>
    <name type="common">Human hookworm</name>
    <dbReference type="NCBI Taxonomy" id="51031"/>
    <lineage>
        <taxon>Eukaryota</taxon>
        <taxon>Metazoa</taxon>
        <taxon>Ecdysozoa</taxon>
        <taxon>Nematoda</taxon>
        <taxon>Chromadorea</taxon>
        <taxon>Rhabditida</taxon>
        <taxon>Rhabditina</taxon>
        <taxon>Rhabditomorpha</taxon>
        <taxon>Strongyloidea</taxon>
        <taxon>Ancylostomatidae</taxon>
        <taxon>Bunostominae</taxon>
        <taxon>Necator</taxon>
    </lineage>
</organism>
<dbReference type="OrthoDB" id="5839415at2759"/>
<dbReference type="Proteomes" id="UP000053676">
    <property type="component" value="Unassembled WGS sequence"/>
</dbReference>
<evidence type="ECO:0000313" key="1">
    <source>
        <dbReference type="EMBL" id="ETN70645.1"/>
    </source>
</evidence>
<dbReference type="Pfam" id="PF00328">
    <property type="entry name" value="His_Phos_2"/>
    <property type="match status" value="1"/>
</dbReference>
<feature type="non-terminal residue" evidence="1">
    <location>
        <position position="71"/>
    </location>
</feature>
<sequence length="71" mass="8441">MHKKMERFKYGNFEKKILINGLDIGLELKKMRGGPMFNELTTRMNFKLDCMGKNKPECKWINGLKYYAYSV</sequence>
<dbReference type="InterPro" id="IPR000560">
    <property type="entry name" value="His_Pase_clade-2"/>
</dbReference>
<keyword evidence="2" id="KW-1185">Reference proteome</keyword>
<gene>
    <name evidence="1" type="ORF">NECAME_14619</name>
</gene>
<protein>
    <submittedName>
        <fullName evidence="1">Uncharacterized protein</fullName>
    </submittedName>
</protein>